<accession>A0AC35FT22</accession>
<dbReference type="Proteomes" id="UP000887580">
    <property type="component" value="Unplaced"/>
</dbReference>
<protein>
    <submittedName>
        <fullName evidence="2">Uncharacterized protein</fullName>
    </submittedName>
</protein>
<reference evidence="2" key="1">
    <citation type="submission" date="2022-11" db="UniProtKB">
        <authorList>
            <consortium name="WormBaseParasite"/>
        </authorList>
    </citation>
    <scope>IDENTIFICATION</scope>
</reference>
<dbReference type="WBParaSite" id="PS1159_v2.g20684.t1">
    <property type="protein sequence ID" value="PS1159_v2.g20684.t1"/>
    <property type="gene ID" value="PS1159_v2.g20684"/>
</dbReference>
<proteinExistence type="predicted"/>
<evidence type="ECO:0000313" key="1">
    <source>
        <dbReference type="Proteomes" id="UP000887580"/>
    </source>
</evidence>
<organism evidence="1 2">
    <name type="scientific">Panagrolaimus sp. PS1159</name>
    <dbReference type="NCBI Taxonomy" id="55785"/>
    <lineage>
        <taxon>Eukaryota</taxon>
        <taxon>Metazoa</taxon>
        <taxon>Ecdysozoa</taxon>
        <taxon>Nematoda</taxon>
        <taxon>Chromadorea</taxon>
        <taxon>Rhabditida</taxon>
        <taxon>Tylenchina</taxon>
        <taxon>Panagrolaimomorpha</taxon>
        <taxon>Panagrolaimoidea</taxon>
        <taxon>Panagrolaimidae</taxon>
        <taxon>Panagrolaimus</taxon>
    </lineage>
</organism>
<sequence>MKKSSLPFSSSSTRSPTSSFNNNNNNTRSPQNNNNHNQSTKESQWQALKMIMAERAADSLAKLGFYSTTSAASNQTVPTTTTNNNNNIPGPTTIQCNNINTCITTTATDEPMDTTGPLNQQQNKINTNGLIPNALNSFNPHHRRSKSLRERTGVDQRLERLPSGPPPGQKSLLWTVIKTNNNVQKRLVFIF</sequence>
<name>A0AC35FT22_9BILA</name>
<evidence type="ECO:0000313" key="2">
    <source>
        <dbReference type="WBParaSite" id="PS1159_v2.g20684.t1"/>
    </source>
</evidence>